<feature type="region of interest" description="Disordered" evidence="1">
    <location>
        <begin position="304"/>
        <end position="360"/>
    </location>
</feature>
<dbReference type="VEuPathDB" id="CryptoDB:Vbra_2939"/>
<feature type="compositionally biased region" description="Polar residues" evidence="1">
    <location>
        <begin position="569"/>
        <end position="591"/>
    </location>
</feature>
<feature type="region of interest" description="Disordered" evidence="1">
    <location>
        <begin position="489"/>
        <end position="516"/>
    </location>
</feature>
<feature type="region of interest" description="Disordered" evidence="1">
    <location>
        <begin position="543"/>
        <end position="650"/>
    </location>
</feature>
<keyword evidence="2" id="KW-0812">Transmembrane</keyword>
<dbReference type="AlphaFoldDB" id="A0A0G4ENT8"/>
<feature type="compositionally biased region" description="Acidic residues" evidence="1">
    <location>
        <begin position="544"/>
        <end position="556"/>
    </location>
</feature>
<reference evidence="4 5" key="1">
    <citation type="submission" date="2014-11" db="EMBL/GenBank/DDBJ databases">
        <authorList>
            <person name="Zhu J."/>
            <person name="Qi W."/>
            <person name="Song R."/>
        </authorList>
    </citation>
    <scope>NUCLEOTIDE SEQUENCE [LARGE SCALE GENOMIC DNA]</scope>
</reference>
<evidence type="ECO:0000313" key="5">
    <source>
        <dbReference type="Proteomes" id="UP000041254"/>
    </source>
</evidence>
<feature type="compositionally biased region" description="Low complexity" evidence="1">
    <location>
        <begin position="613"/>
        <end position="622"/>
    </location>
</feature>
<feature type="chain" id="PRO_5005187389" evidence="3">
    <location>
        <begin position="28"/>
        <end position="687"/>
    </location>
</feature>
<feature type="compositionally biased region" description="Low complexity" evidence="1">
    <location>
        <begin position="318"/>
        <end position="330"/>
    </location>
</feature>
<gene>
    <name evidence="4" type="ORF">Vbra_2939</name>
</gene>
<feature type="signal peptide" evidence="3">
    <location>
        <begin position="1"/>
        <end position="27"/>
    </location>
</feature>
<evidence type="ECO:0000313" key="4">
    <source>
        <dbReference type="EMBL" id="CEL99278.1"/>
    </source>
</evidence>
<evidence type="ECO:0000256" key="1">
    <source>
        <dbReference type="SAM" id="MobiDB-lite"/>
    </source>
</evidence>
<evidence type="ECO:0000256" key="3">
    <source>
        <dbReference type="SAM" id="SignalP"/>
    </source>
</evidence>
<protein>
    <submittedName>
        <fullName evidence="4">Uncharacterized protein</fullName>
    </submittedName>
</protein>
<feature type="region of interest" description="Disordered" evidence="1">
    <location>
        <begin position="432"/>
        <end position="452"/>
    </location>
</feature>
<dbReference type="Proteomes" id="UP000041254">
    <property type="component" value="Unassembled WGS sequence"/>
</dbReference>
<keyword evidence="2" id="KW-1133">Transmembrane helix</keyword>
<keyword evidence="2" id="KW-0472">Membrane</keyword>
<proteinExistence type="predicted"/>
<keyword evidence="5" id="KW-1185">Reference proteome</keyword>
<feature type="region of interest" description="Disordered" evidence="1">
    <location>
        <begin position="663"/>
        <end position="687"/>
    </location>
</feature>
<name>A0A0G4ENT8_VITBC</name>
<dbReference type="InParanoid" id="A0A0G4ENT8"/>
<evidence type="ECO:0000256" key="2">
    <source>
        <dbReference type="SAM" id="Phobius"/>
    </source>
</evidence>
<keyword evidence="3" id="KW-0732">Signal</keyword>
<dbReference type="EMBL" id="CDMY01000277">
    <property type="protein sequence ID" value="CEL99278.1"/>
    <property type="molecule type" value="Genomic_DNA"/>
</dbReference>
<feature type="transmembrane region" description="Helical" evidence="2">
    <location>
        <begin position="367"/>
        <end position="388"/>
    </location>
</feature>
<accession>A0A0G4ENT8</accession>
<organism evidence="4 5">
    <name type="scientific">Vitrella brassicaformis (strain CCMP3155)</name>
    <dbReference type="NCBI Taxonomy" id="1169540"/>
    <lineage>
        <taxon>Eukaryota</taxon>
        <taxon>Sar</taxon>
        <taxon>Alveolata</taxon>
        <taxon>Colpodellida</taxon>
        <taxon>Vitrellaceae</taxon>
        <taxon>Vitrella</taxon>
    </lineage>
</organism>
<dbReference type="Gene3D" id="3.50.4.10">
    <property type="entry name" value="Hepatocyte Growth Factor"/>
    <property type="match status" value="1"/>
</dbReference>
<sequence>MERQRTGAVLLRATVVSVLLLPCLCLAQGGCYEEGVDYAGFDVLQEGGRLSNASSAAQCQAMCQINRENGGDCQYFTYVEGQQDPAAGAGNPSASSYVFVPGDCRLKKSDKGRRVTWAADLPEGQQRDLRYVSGPRECTSELPGTSSSSGLINHSPLIVTDTYGGMATECTVRIHLHEETEGALCDDGDNTTVFSFCHEKQCVALCFEQYHDYIGPVIGPPGWWIADPPNAHKSAPLCFDLCRLTQGCSQFLWSDVRGGLCWLKMEYTVRSPMPHNVTTGPIPCPKPGEGPQFVFGKWNPINATTSPRDDSGEDEASVLGTNTTDLDTLLPPVPPGEGGFLEPRKDKQQEGAVSGDQGDDRSKLKRALFITLGVLIPCLVVVSLIWLLHSMKSGSGRPIRMREVRKRCLSSCWFIKMGEGLDHVCPCLCRKREQHQSNPPPSPANGLETGDTLQRANGSAQTFNVPPTVQYGSRGLGIHGAHAPAFANSARRVARQRGKRGLAGGYPPSKSYVPHRQRGVLKLKGIRGRSPLWPIPEDRLAGWVDEDDDKDDDDTTDVPSVRSEPTGLPTDQSSINGSVPSLGESSNSTDTIPEPSPEPSQPQPSATIPYPLTQTPTQTQQQAASVARLPPAQPAPIPGDQTPPRVRQTNKAILSAVNTCCGIDEHDGSNEGSEYEMRVGQDRRDLI</sequence>